<dbReference type="Proteomes" id="UP001140510">
    <property type="component" value="Unassembled WGS sequence"/>
</dbReference>
<comment type="caution">
    <text evidence="3">The sequence shown here is derived from an EMBL/GenBank/DDBJ whole genome shotgun (WGS) entry which is preliminary data.</text>
</comment>
<keyword evidence="2" id="KW-1133">Transmembrane helix</keyword>
<evidence type="ECO:0000256" key="2">
    <source>
        <dbReference type="SAM" id="Phobius"/>
    </source>
</evidence>
<gene>
    <name evidence="3" type="ORF">N0V91_005946</name>
</gene>
<keyword evidence="2" id="KW-0472">Membrane</keyword>
<proteinExistence type="predicted"/>
<keyword evidence="2" id="KW-0812">Transmembrane</keyword>
<dbReference type="EMBL" id="JAPEVA010000043">
    <property type="protein sequence ID" value="KAJ4404425.1"/>
    <property type="molecule type" value="Genomic_DNA"/>
</dbReference>
<feature type="transmembrane region" description="Helical" evidence="2">
    <location>
        <begin position="136"/>
        <end position="153"/>
    </location>
</feature>
<evidence type="ECO:0000256" key="1">
    <source>
        <dbReference type="SAM" id="MobiDB-lite"/>
    </source>
</evidence>
<feature type="transmembrane region" description="Helical" evidence="2">
    <location>
        <begin position="67"/>
        <end position="85"/>
    </location>
</feature>
<dbReference type="OrthoDB" id="3021074at2759"/>
<protein>
    <recommendedName>
        <fullName evidence="5">Transmembrane protein</fullName>
    </recommendedName>
</protein>
<feature type="region of interest" description="Disordered" evidence="1">
    <location>
        <begin position="356"/>
        <end position="379"/>
    </location>
</feature>
<dbReference type="AlphaFoldDB" id="A0A9W9D7Z0"/>
<evidence type="ECO:0008006" key="5">
    <source>
        <dbReference type="Google" id="ProtNLM"/>
    </source>
</evidence>
<reference evidence="3" key="1">
    <citation type="submission" date="2022-10" db="EMBL/GenBank/DDBJ databases">
        <title>Tapping the CABI collections for fungal endophytes: first genome assemblies for Collariella, Neodidymelliopsis, Ascochyta clinopodiicola, Didymella pomorum, Didymosphaeria variabile, Neocosmospora piperis and Neocucurbitaria cava.</title>
        <authorList>
            <person name="Hill R."/>
        </authorList>
    </citation>
    <scope>NUCLEOTIDE SEQUENCE</scope>
    <source>
        <strain evidence="3">IMI 355091</strain>
    </source>
</reference>
<keyword evidence="4" id="KW-1185">Reference proteome</keyword>
<feature type="transmembrane region" description="Helical" evidence="2">
    <location>
        <begin position="165"/>
        <end position="185"/>
    </location>
</feature>
<feature type="transmembrane region" description="Helical" evidence="2">
    <location>
        <begin position="391"/>
        <end position="416"/>
    </location>
</feature>
<accession>A0A9W9D7Z0</accession>
<evidence type="ECO:0000313" key="4">
    <source>
        <dbReference type="Proteomes" id="UP001140510"/>
    </source>
</evidence>
<feature type="compositionally biased region" description="Polar residues" evidence="1">
    <location>
        <begin position="359"/>
        <end position="368"/>
    </location>
</feature>
<name>A0A9W9D7Z0_9PLEO</name>
<sequence>MATSNDTTPAIADGGLASNLGQVIAENIMCAYPISDIYAPTPRFLYYSLLFLTFATLRFRWLSNIFLTGAVAYAASAAIHAFIIVSSPPNVQQPSFVSLPFVSDTSNLTASVLSLVTGVTGLYVQPDAVELDIDPITAVVVTAYLVGLPLQIWSRTMRSSVIIRYMILLWNLCMLAGTISALVAWPTTNLTAPQYRFCYADYLDGQSQSSEGWEPQYWKGDWNSTIWNIFSNPDTLWQQLSNNCFYPCFNTSQVIRQSTSLKAVVTTPTTRFAKLHNAQHNTDDEFKPLIYVAIIVFSAAQFFLYIVSVFRLGSEAMRVPIHEPHRLWQNRTKVGQQLRSDMSRSWASVRALMPWPRNTKPQQSTSQGRDPHMRASSGPSHRHNFIATLRLIIDLLAILTLLAGIVISPLLVVAFICWIEWYIRNDGSTNETINQVGQWSPLVSVAVVLFAALVYQLKGSLASMTEIRDEIWRTEMHLRKLKGQLEEQNSVAAVTTYYGFQFYSSISLPSAVEIKTAGRIPGSFAQSFAVSAVNPHHHVTIDDTRSAHVSVPNSLSHDQILGKFLIGFFGGKVFAPERMALRLMRRQLVNFNELADEPISSRIWTAGDVGDVRLPPLHSVLFGAFRVVDIQCSNTPELSSTAEYSYIDIAFGADDGFIAGVHRFSVSEVEDLSSIEGTRHITISFDHTSCNPRQDKPLSPEVFQTFHLWYAKLLFREGLVSVMKAE</sequence>
<feature type="transmembrane region" description="Helical" evidence="2">
    <location>
        <begin position="436"/>
        <end position="455"/>
    </location>
</feature>
<feature type="transmembrane region" description="Helical" evidence="2">
    <location>
        <begin position="289"/>
        <end position="310"/>
    </location>
</feature>
<evidence type="ECO:0000313" key="3">
    <source>
        <dbReference type="EMBL" id="KAJ4404425.1"/>
    </source>
</evidence>
<organism evidence="3 4">
    <name type="scientific">Didymella pomorum</name>
    <dbReference type="NCBI Taxonomy" id="749634"/>
    <lineage>
        <taxon>Eukaryota</taxon>
        <taxon>Fungi</taxon>
        <taxon>Dikarya</taxon>
        <taxon>Ascomycota</taxon>
        <taxon>Pezizomycotina</taxon>
        <taxon>Dothideomycetes</taxon>
        <taxon>Pleosporomycetidae</taxon>
        <taxon>Pleosporales</taxon>
        <taxon>Pleosporineae</taxon>
        <taxon>Didymellaceae</taxon>
        <taxon>Didymella</taxon>
    </lineage>
</organism>